<reference evidence="2" key="1">
    <citation type="submission" date="2018-02" db="EMBL/GenBank/DDBJ databases">
        <title>Rhizophora mucronata_Transcriptome.</title>
        <authorList>
            <person name="Meera S.P."/>
            <person name="Sreeshan A."/>
            <person name="Augustine A."/>
        </authorList>
    </citation>
    <scope>NUCLEOTIDE SEQUENCE</scope>
    <source>
        <tissue evidence="2">Leaf</tissue>
    </source>
</reference>
<evidence type="ECO:0000313" key="2">
    <source>
        <dbReference type="EMBL" id="MBX70210.1"/>
    </source>
</evidence>
<evidence type="ECO:0000256" key="1">
    <source>
        <dbReference type="SAM" id="Phobius"/>
    </source>
</evidence>
<name>A0A2P2QT54_RHIMU</name>
<keyword evidence="1" id="KW-1133">Transmembrane helix</keyword>
<dbReference type="AlphaFoldDB" id="A0A2P2QT54"/>
<keyword evidence="1" id="KW-0812">Transmembrane</keyword>
<dbReference type="EMBL" id="GGEC01089726">
    <property type="protein sequence ID" value="MBX70210.1"/>
    <property type="molecule type" value="Transcribed_RNA"/>
</dbReference>
<proteinExistence type="predicted"/>
<feature type="transmembrane region" description="Helical" evidence="1">
    <location>
        <begin position="12"/>
        <end position="34"/>
    </location>
</feature>
<organism evidence="2">
    <name type="scientific">Rhizophora mucronata</name>
    <name type="common">Asiatic mangrove</name>
    <dbReference type="NCBI Taxonomy" id="61149"/>
    <lineage>
        <taxon>Eukaryota</taxon>
        <taxon>Viridiplantae</taxon>
        <taxon>Streptophyta</taxon>
        <taxon>Embryophyta</taxon>
        <taxon>Tracheophyta</taxon>
        <taxon>Spermatophyta</taxon>
        <taxon>Magnoliopsida</taxon>
        <taxon>eudicotyledons</taxon>
        <taxon>Gunneridae</taxon>
        <taxon>Pentapetalae</taxon>
        <taxon>rosids</taxon>
        <taxon>fabids</taxon>
        <taxon>Malpighiales</taxon>
        <taxon>Rhizophoraceae</taxon>
        <taxon>Rhizophora</taxon>
    </lineage>
</organism>
<protein>
    <submittedName>
        <fullName evidence="2">Uncharacterized protein</fullName>
    </submittedName>
</protein>
<sequence>MIMSEQVSFLPVFHFLLCFKLCIVPINGIQIKLIHIAK</sequence>
<accession>A0A2P2QT54</accession>
<keyword evidence="1" id="KW-0472">Membrane</keyword>